<proteinExistence type="predicted"/>
<dbReference type="SUPFAM" id="SSF46626">
    <property type="entry name" value="Cytochrome c"/>
    <property type="match status" value="2"/>
</dbReference>
<evidence type="ECO:0000256" key="4">
    <source>
        <dbReference type="PROSITE-ProRule" id="PRU00433"/>
    </source>
</evidence>
<feature type="domain" description="Cytochrome c" evidence="6">
    <location>
        <begin position="48"/>
        <end position="151"/>
    </location>
</feature>
<keyword evidence="3 4" id="KW-0408">Iron</keyword>
<dbReference type="GO" id="GO:0005506">
    <property type="term" value="F:iron ion binding"/>
    <property type="evidence" value="ECO:0007669"/>
    <property type="project" value="InterPro"/>
</dbReference>
<keyword evidence="8" id="KW-1185">Reference proteome</keyword>
<dbReference type="PROSITE" id="PS51007">
    <property type="entry name" value="CYTC"/>
    <property type="match status" value="2"/>
</dbReference>
<dbReference type="PANTHER" id="PTHR35008">
    <property type="entry name" value="BLL4482 PROTEIN-RELATED"/>
    <property type="match status" value="1"/>
</dbReference>
<keyword evidence="2 4" id="KW-0479">Metal-binding</keyword>
<dbReference type="Proteomes" id="UP000267077">
    <property type="component" value="Unassembled WGS sequence"/>
</dbReference>
<comment type="caution">
    <text evidence="7">The sequence shown here is derived from an EMBL/GenBank/DDBJ whole genome shotgun (WGS) entry which is preliminary data.</text>
</comment>
<dbReference type="InterPro" id="IPR051459">
    <property type="entry name" value="Cytochrome_c-type_DH"/>
</dbReference>
<sequence length="331" mass="36094">MKNLRLLWIPVVLLVIVFAGWWWHTHTTEESSALVEGQDVNAVLKDPAVIAKGRYLATVGDCMSCHTEQGGAPYAGGRVIATPFGNIPVPNITPDPEHGIGRWSVDDFWRALHTGIGHDGEKLYPVFSYTSFTKTTREDAVAMFAYLQSVPPVAQAPKPLDLKFPYSMRSSLTAWRALYFKPGVYKPDPNDDLRAIATYLQSLPARPKPTVVPPSFDSASLVSRGRDVYAKQCADCHRDNGAGVPGVYPTLDGNSSVVEPTGINAARAVLLGGFAPLTQGNPRPYSMPPYAQQLSDADVAAVVTYIRQAWSNRASAVEERDVAAYRHTPVD</sequence>
<dbReference type="PIRSF" id="PIRSF000018">
    <property type="entry name" value="Mb_ADH_cyt_c"/>
    <property type="match status" value="1"/>
</dbReference>
<evidence type="ECO:0000256" key="3">
    <source>
        <dbReference type="ARBA" id="ARBA00023004"/>
    </source>
</evidence>
<evidence type="ECO:0000256" key="5">
    <source>
        <dbReference type="SAM" id="Phobius"/>
    </source>
</evidence>
<organism evidence="7 8">
    <name type="scientific">Dyella dinghuensis</name>
    <dbReference type="NCBI Taxonomy" id="1920169"/>
    <lineage>
        <taxon>Bacteria</taxon>
        <taxon>Pseudomonadati</taxon>
        <taxon>Pseudomonadota</taxon>
        <taxon>Gammaproteobacteria</taxon>
        <taxon>Lysobacterales</taxon>
        <taxon>Rhodanobacteraceae</taxon>
        <taxon>Dyella</taxon>
    </lineage>
</organism>
<dbReference type="InterPro" id="IPR014353">
    <property type="entry name" value="Membr-bd_ADH_cyt_c"/>
</dbReference>
<reference evidence="7 8" key="1">
    <citation type="submission" date="2018-12" db="EMBL/GenBank/DDBJ databases">
        <title>Dyella dinghuensis sp. nov. DHOA06 and Dyella choica sp. nov. 4M-K27, isolated from forest soil.</title>
        <authorList>
            <person name="Qiu L.-H."/>
            <person name="Gao Z.-H."/>
        </authorList>
    </citation>
    <scope>NUCLEOTIDE SEQUENCE [LARGE SCALE GENOMIC DNA]</scope>
    <source>
        <strain evidence="7 8">DHOA06</strain>
    </source>
</reference>
<feature type="transmembrane region" description="Helical" evidence="5">
    <location>
        <begin position="7"/>
        <end position="24"/>
    </location>
</feature>
<keyword evidence="5" id="KW-1133">Transmembrane helix</keyword>
<keyword evidence="5" id="KW-0472">Membrane</keyword>
<name>A0A3S0PHC4_9GAMM</name>
<dbReference type="OrthoDB" id="9811281at2"/>
<feature type="domain" description="Cytochrome c" evidence="6">
    <location>
        <begin position="220"/>
        <end position="310"/>
    </location>
</feature>
<dbReference type="InterPro" id="IPR009056">
    <property type="entry name" value="Cyt_c-like_dom"/>
</dbReference>
<evidence type="ECO:0000256" key="2">
    <source>
        <dbReference type="ARBA" id="ARBA00022723"/>
    </source>
</evidence>
<accession>A0A3S0PHC4</accession>
<dbReference type="GO" id="GO:0020037">
    <property type="term" value="F:heme binding"/>
    <property type="evidence" value="ECO:0007669"/>
    <property type="project" value="InterPro"/>
</dbReference>
<dbReference type="RefSeq" id="WP_126673148.1">
    <property type="nucleotide sequence ID" value="NZ_RYZR01000004.1"/>
</dbReference>
<dbReference type="PANTHER" id="PTHR35008:SF4">
    <property type="entry name" value="BLL4482 PROTEIN"/>
    <property type="match status" value="1"/>
</dbReference>
<dbReference type="GO" id="GO:0016614">
    <property type="term" value="F:oxidoreductase activity, acting on CH-OH group of donors"/>
    <property type="evidence" value="ECO:0007669"/>
    <property type="project" value="InterPro"/>
</dbReference>
<dbReference type="EMBL" id="RYZR01000004">
    <property type="protein sequence ID" value="RUL65046.1"/>
    <property type="molecule type" value="Genomic_DNA"/>
</dbReference>
<keyword evidence="1 4" id="KW-0349">Heme</keyword>
<dbReference type="GO" id="GO:0009055">
    <property type="term" value="F:electron transfer activity"/>
    <property type="evidence" value="ECO:0007669"/>
    <property type="project" value="InterPro"/>
</dbReference>
<evidence type="ECO:0000256" key="1">
    <source>
        <dbReference type="ARBA" id="ARBA00022617"/>
    </source>
</evidence>
<dbReference type="Pfam" id="PF00034">
    <property type="entry name" value="Cytochrom_C"/>
    <property type="match status" value="2"/>
</dbReference>
<dbReference type="AlphaFoldDB" id="A0A3S0PHC4"/>
<dbReference type="GO" id="GO:0016020">
    <property type="term" value="C:membrane"/>
    <property type="evidence" value="ECO:0007669"/>
    <property type="project" value="InterPro"/>
</dbReference>
<dbReference type="InterPro" id="IPR036909">
    <property type="entry name" value="Cyt_c-like_dom_sf"/>
</dbReference>
<evidence type="ECO:0000313" key="7">
    <source>
        <dbReference type="EMBL" id="RUL65046.1"/>
    </source>
</evidence>
<dbReference type="Gene3D" id="1.10.760.10">
    <property type="entry name" value="Cytochrome c-like domain"/>
    <property type="match status" value="2"/>
</dbReference>
<keyword evidence="5" id="KW-0812">Transmembrane</keyword>
<evidence type="ECO:0000313" key="8">
    <source>
        <dbReference type="Proteomes" id="UP000267077"/>
    </source>
</evidence>
<protein>
    <submittedName>
        <fullName evidence="7">Cytochrome c</fullName>
    </submittedName>
</protein>
<gene>
    <name evidence="7" type="ORF">EKH79_07260</name>
</gene>
<evidence type="ECO:0000259" key="6">
    <source>
        <dbReference type="PROSITE" id="PS51007"/>
    </source>
</evidence>